<dbReference type="PANTHER" id="PTHR43701">
    <property type="entry name" value="MEMBRANE TRANSPORTER PROTEIN MJ0441-RELATED"/>
    <property type="match status" value="1"/>
</dbReference>
<feature type="transmembrane region" description="Helical" evidence="6">
    <location>
        <begin position="136"/>
        <end position="157"/>
    </location>
</feature>
<evidence type="ECO:0000256" key="5">
    <source>
        <dbReference type="ARBA" id="ARBA00023136"/>
    </source>
</evidence>
<reference evidence="7" key="1">
    <citation type="submission" date="2020-08" db="EMBL/GenBank/DDBJ databases">
        <title>Genome public.</title>
        <authorList>
            <person name="Liu C."/>
            <person name="Sun Q."/>
        </authorList>
    </citation>
    <scope>NUCLEOTIDE SEQUENCE</scope>
    <source>
        <strain evidence="7">NSJ-23</strain>
    </source>
</reference>
<gene>
    <name evidence="7" type="ORF">H8S11_05505</name>
</gene>
<feature type="transmembrane region" description="Helical" evidence="6">
    <location>
        <begin position="169"/>
        <end position="191"/>
    </location>
</feature>
<keyword evidence="4 6" id="KW-1133">Transmembrane helix</keyword>
<evidence type="ECO:0000256" key="6">
    <source>
        <dbReference type="RuleBase" id="RU363041"/>
    </source>
</evidence>
<keyword evidence="6" id="KW-1003">Cell membrane</keyword>
<keyword evidence="8" id="KW-1185">Reference proteome</keyword>
<protein>
    <recommendedName>
        <fullName evidence="6">Probable membrane transporter protein</fullName>
    </recommendedName>
</protein>
<feature type="transmembrane region" description="Helical" evidence="6">
    <location>
        <begin position="104"/>
        <end position="124"/>
    </location>
</feature>
<dbReference type="GO" id="GO:0005886">
    <property type="term" value="C:plasma membrane"/>
    <property type="evidence" value="ECO:0007669"/>
    <property type="project" value="UniProtKB-SubCell"/>
</dbReference>
<dbReference type="Proteomes" id="UP000628736">
    <property type="component" value="Unassembled WGS sequence"/>
</dbReference>
<accession>A0A8J6J8A8</accession>
<evidence type="ECO:0000256" key="2">
    <source>
        <dbReference type="ARBA" id="ARBA00009142"/>
    </source>
</evidence>
<keyword evidence="5 6" id="KW-0472">Membrane</keyword>
<dbReference type="RefSeq" id="WP_147571191.1">
    <property type="nucleotide sequence ID" value="NZ_JACOPO010000003.1"/>
</dbReference>
<name>A0A8J6J8A8_9FIRM</name>
<evidence type="ECO:0000256" key="4">
    <source>
        <dbReference type="ARBA" id="ARBA00022989"/>
    </source>
</evidence>
<feature type="transmembrane region" description="Helical" evidence="6">
    <location>
        <begin position="240"/>
        <end position="261"/>
    </location>
</feature>
<evidence type="ECO:0000313" key="7">
    <source>
        <dbReference type="EMBL" id="MBC5722262.1"/>
    </source>
</evidence>
<feature type="transmembrane region" description="Helical" evidence="6">
    <location>
        <begin position="203"/>
        <end position="228"/>
    </location>
</feature>
<comment type="similarity">
    <text evidence="2 6">Belongs to the 4-toluene sulfonate uptake permease (TSUP) (TC 2.A.102) family.</text>
</comment>
<dbReference type="PANTHER" id="PTHR43701:SF2">
    <property type="entry name" value="MEMBRANE TRANSPORTER PROTEIN YJNA-RELATED"/>
    <property type="match status" value="1"/>
</dbReference>
<dbReference type="InterPro" id="IPR051598">
    <property type="entry name" value="TSUP/Inactive_protease-like"/>
</dbReference>
<evidence type="ECO:0000313" key="8">
    <source>
        <dbReference type="Proteomes" id="UP000628736"/>
    </source>
</evidence>
<evidence type="ECO:0000256" key="3">
    <source>
        <dbReference type="ARBA" id="ARBA00022692"/>
    </source>
</evidence>
<dbReference type="EMBL" id="JACOPO010000003">
    <property type="protein sequence ID" value="MBC5722262.1"/>
    <property type="molecule type" value="Genomic_DNA"/>
</dbReference>
<dbReference type="InterPro" id="IPR002781">
    <property type="entry name" value="TM_pro_TauE-like"/>
</dbReference>
<feature type="transmembrane region" description="Helical" evidence="6">
    <location>
        <begin position="40"/>
        <end position="59"/>
    </location>
</feature>
<organism evidence="7 8">
    <name type="scientific">Flintibacter hominis</name>
    <dbReference type="NCBI Taxonomy" id="2763048"/>
    <lineage>
        <taxon>Bacteria</taxon>
        <taxon>Bacillati</taxon>
        <taxon>Bacillota</taxon>
        <taxon>Clostridia</taxon>
        <taxon>Eubacteriales</taxon>
        <taxon>Flintibacter</taxon>
    </lineage>
</organism>
<proteinExistence type="inferred from homology"/>
<feature type="transmembrane region" description="Helical" evidence="6">
    <location>
        <begin position="71"/>
        <end position="92"/>
    </location>
</feature>
<feature type="transmembrane region" description="Helical" evidence="6">
    <location>
        <begin position="6"/>
        <end position="28"/>
    </location>
</feature>
<sequence length="263" mass="27370">MQYILYFLIAIGATTVGSLTGMGGGVIIKPLMDVMHHFDVETIGVLSSITVFSMSAVSIGKQMLAKVQIPFQIAIPLSLGSVVGGYIGQWMLSAIVSGVQAQGLVTVVQNGLLAVLILCVYLYMKHKANIRGLQLSGVPVSLAAGCFLGICSSFLGIGGGPINVALIIYLYSVSTKMATVCSLMTILFAQISKLVTVALSTGFLVYDLSVAPVMVVGAIAGGFLGASLSKRFSEAGVERAFNCVQLLVLAIALFNIARNLIGG</sequence>
<comment type="caution">
    <text evidence="7">The sequence shown here is derived from an EMBL/GenBank/DDBJ whole genome shotgun (WGS) entry which is preliminary data.</text>
</comment>
<dbReference type="Pfam" id="PF01925">
    <property type="entry name" value="TauE"/>
    <property type="match status" value="1"/>
</dbReference>
<dbReference type="AlphaFoldDB" id="A0A8J6J8A8"/>
<evidence type="ECO:0000256" key="1">
    <source>
        <dbReference type="ARBA" id="ARBA00004141"/>
    </source>
</evidence>
<comment type="subcellular location">
    <subcellularLocation>
        <location evidence="6">Cell membrane</location>
        <topology evidence="6">Multi-pass membrane protein</topology>
    </subcellularLocation>
    <subcellularLocation>
        <location evidence="1">Membrane</location>
        <topology evidence="1">Multi-pass membrane protein</topology>
    </subcellularLocation>
</comment>
<keyword evidence="3 6" id="KW-0812">Transmembrane</keyword>